<proteinExistence type="predicted"/>
<dbReference type="RefSeq" id="WP_386044957.1">
    <property type="nucleotide sequence ID" value="NZ_JBHUIO010000005.1"/>
</dbReference>
<evidence type="ECO:0000313" key="3">
    <source>
        <dbReference type="Proteomes" id="UP001597343"/>
    </source>
</evidence>
<dbReference type="EMBL" id="JBHUIO010000005">
    <property type="protein sequence ID" value="MFD2169644.1"/>
    <property type="molecule type" value="Genomic_DNA"/>
</dbReference>
<keyword evidence="3" id="KW-1185">Reference proteome</keyword>
<evidence type="ECO:0000256" key="1">
    <source>
        <dbReference type="SAM" id="MobiDB-lite"/>
    </source>
</evidence>
<organism evidence="2 3">
    <name type="scientific">Tumebacillus lipolyticus</name>
    <dbReference type="NCBI Taxonomy" id="1280370"/>
    <lineage>
        <taxon>Bacteria</taxon>
        <taxon>Bacillati</taxon>
        <taxon>Bacillota</taxon>
        <taxon>Bacilli</taxon>
        <taxon>Bacillales</taxon>
        <taxon>Alicyclobacillaceae</taxon>
        <taxon>Tumebacillus</taxon>
    </lineage>
</organism>
<feature type="compositionally biased region" description="Low complexity" evidence="1">
    <location>
        <begin position="12"/>
        <end position="25"/>
    </location>
</feature>
<accession>A0ABW4ZVV1</accession>
<sequence>MIKAVQEAFQEMQSDWQQMQSSDMDSAGDDADRFQAAFYRFIDAVKEWLESLEQKPRTTAAALDLPELSALYDELPAPLLLNFETELELIVEGIVRVEDARYDD</sequence>
<gene>
    <name evidence="2" type="ORF">ACFSOY_06515</name>
</gene>
<protein>
    <submittedName>
        <fullName evidence="2">Uncharacterized protein</fullName>
    </submittedName>
</protein>
<evidence type="ECO:0000313" key="2">
    <source>
        <dbReference type="EMBL" id="MFD2169644.1"/>
    </source>
</evidence>
<reference evidence="3" key="1">
    <citation type="journal article" date="2019" name="Int. J. Syst. Evol. Microbiol.">
        <title>The Global Catalogue of Microorganisms (GCM) 10K type strain sequencing project: providing services to taxonomists for standard genome sequencing and annotation.</title>
        <authorList>
            <consortium name="The Broad Institute Genomics Platform"/>
            <consortium name="The Broad Institute Genome Sequencing Center for Infectious Disease"/>
            <person name="Wu L."/>
            <person name="Ma J."/>
        </authorList>
    </citation>
    <scope>NUCLEOTIDE SEQUENCE [LARGE SCALE GENOMIC DNA]</scope>
    <source>
        <strain evidence="3">CGMCC 1.13574</strain>
    </source>
</reference>
<comment type="caution">
    <text evidence="2">The sequence shown here is derived from an EMBL/GenBank/DDBJ whole genome shotgun (WGS) entry which is preliminary data.</text>
</comment>
<dbReference type="Proteomes" id="UP001597343">
    <property type="component" value="Unassembled WGS sequence"/>
</dbReference>
<feature type="region of interest" description="Disordered" evidence="1">
    <location>
        <begin position="7"/>
        <end position="28"/>
    </location>
</feature>
<name>A0ABW4ZVV1_9BACL</name>